<comment type="caution">
    <text evidence="14">The sequence shown here is derived from an EMBL/GenBank/DDBJ whole genome shotgun (WGS) entry which is preliminary data.</text>
</comment>
<feature type="transmembrane region" description="Helical" evidence="11">
    <location>
        <begin position="12"/>
        <end position="33"/>
    </location>
</feature>
<evidence type="ECO:0000256" key="1">
    <source>
        <dbReference type="ARBA" id="ARBA00004606"/>
    </source>
</evidence>
<dbReference type="InterPro" id="IPR027995">
    <property type="entry name" value="Galactosyl_T_N"/>
</dbReference>
<dbReference type="PANTHER" id="PTHR19300">
    <property type="entry name" value="BETA-1,4-GALACTOSYLTRANSFERASE"/>
    <property type="match status" value="1"/>
</dbReference>
<evidence type="ECO:0000313" key="14">
    <source>
        <dbReference type="EMBL" id="KAJ8317013.1"/>
    </source>
</evidence>
<evidence type="ECO:0000256" key="8">
    <source>
        <dbReference type="ARBA" id="ARBA00022989"/>
    </source>
</evidence>
<dbReference type="InterPro" id="IPR003859">
    <property type="entry name" value="Galactosyl_T"/>
</dbReference>
<keyword evidence="5 11" id="KW-0808">Transferase</keyword>
<organism evidence="14 15">
    <name type="scientific">Tegillarca granosa</name>
    <name type="common">Malaysian cockle</name>
    <name type="synonym">Anadara granosa</name>
    <dbReference type="NCBI Taxonomy" id="220873"/>
    <lineage>
        <taxon>Eukaryota</taxon>
        <taxon>Metazoa</taxon>
        <taxon>Spiralia</taxon>
        <taxon>Lophotrochozoa</taxon>
        <taxon>Mollusca</taxon>
        <taxon>Bivalvia</taxon>
        <taxon>Autobranchia</taxon>
        <taxon>Pteriomorphia</taxon>
        <taxon>Arcoida</taxon>
        <taxon>Arcoidea</taxon>
        <taxon>Arcidae</taxon>
        <taxon>Tegillarca</taxon>
    </lineage>
</organism>
<evidence type="ECO:0000256" key="10">
    <source>
        <dbReference type="ARBA" id="ARBA00023180"/>
    </source>
</evidence>
<keyword evidence="9 11" id="KW-0472">Membrane</keyword>
<feature type="domain" description="Galactosyltransferase C-terminal" evidence="12">
    <location>
        <begin position="184"/>
        <end position="249"/>
    </location>
</feature>
<evidence type="ECO:0000259" key="13">
    <source>
        <dbReference type="Pfam" id="PF13733"/>
    </source>
</evidence>
<sequence length="316" mass="36843">MAICWKRVLRGKYLYIGLGLCFILIIILSQTSLQETNCKCVHDRDIQITCNHTLTDDHKVVPSSEIQKFSDKNENLDWGPHKLALIIPFRDRLEELMEFAPYMHNYLNQKKIRHTIYVINQDRQGLYIEVCLLLFLSFVRFNRASLINVGFLESREDCDYIAMHDVDLLPVNPHLDYSYPENGPFHVAAPDLHPLYHYKTFVGGILLLRREDFVTVNGLSNRYWGWGREDDEFYVRIKKAGLKKTSYLDKKTGVSNVMYKVDSKSHVTFNGAPVRIINVNLICDINETPWCLKKETQDIYQKQGLLPKDSWNSPPK</sequence>
<evidence type="ECO:0000256" key="7">
    <source>
        <dbReference type="ARBA" id="ARBA00022968"/>
    </source>
</evidence>
<name>A0ABQ9FIA3_TEGGR</name>
<keyword evidence="4 11" id="KW-0328">Glycosyltransferase</keyword>
<evidence type="ECO:0000256" key="3">
    <source>
        <dbReference type="ARBA" id="ARBA00005735"/>
    </source>
</evidence>
<evidence type="ECO:0000256" key="6">
    <source>
        <dbReference type="ARBA" id="ARBA00022692"/>
    </source>
</evidence>
<evidence type="ECO:0000256" key="11">
    <source>
        <dbReference type="RuleBase" id="RU368121"/>
    </source>
</evidence>
<comment type="similarity">
    <text evidence="3 11">Belongs to the glycosyltransferase 7 family.</text>
</comment>
<evidence type="ECO:0000256" key="4">
    <source>
        <dbReference type="ARBA" id="ARBA00022676"/>
    </source>
</evidence>
<feature type="domain" description="Galactosyltransferase N-terminal" evidence="13">
    <location>
        <begin position="80"/>
        <end position="177"/>
    </location>
</feature>
<evidence type="ECO:0000256" key="9">
    <source>
        <dbReference type="ARBA" id="ARBA00023136"/>
    </source>
</evidence>
<reference evidence="14 15" key="1">
    <citation type="submission" date="2022-12" db="EMBL/GenBank/DDBJ databases">
        <title>Chromosome-level genome of Tegillarca granosa.</title>
        <authorList>
            <person name="Kim J."/>
        </authorList>
    </citation>
    <scope>NUCLEOTIDE SEQUENCE [LARGE SCALE GENOMIC DNA]</scope>
    <source>
        <strain evidence="14">Teg-2019</strain>
        <tissue evidence="14">Adductor muscle</tissue>
    </source>
</reference>
<keyword evidence="10 11" id="KW-0325">Glycoprotein</keyword>
<comment type="subcellular location">
    <subcellularLocation>
        <location evidence="1">Membrane</location>
        <topology evidence="1">Single-pass type II membrane protein</topology>
    </subcellularLocation>
</comment>
<keyword evidence="8 11" id="KW-1133">Transmembrane helix</keyword>
<keyword evidence="6 11" id="KW-0812">Transmembrane</keyword>
<gene>
    <name evidence="14" type="ORF">KUTeg_004917</name>
</gene>
<evidence type="ECO:0000256" key="2">
    <source>
        <dbReference type="ARBA" id="ARBA00004922"/>
    </source>
</evidence>
<accession>A0ABQ9FIA3</accession>
<dbReference type="Pfam" id="PF02709">
    <property type="entry name" value="Glyco_transf_7C"/>
    <property type="match status" value="1"/>
</dbReference>
<dbReference type="PRINTS" id="PR02050">
    <property type="entry name" value="B14GALTRFASE"/>
</dbReference>
<dbReference type="InterPro" id="IPR027791">
    <property type="entry name" value="Galactosyl_T_C"/>
</dbReference>
<dbReference type="SUPFAM" id="SSF53448">
    <property type="entry name" value="Nucleotide-diphospho-sugar transferases"/>
    <property type="match status" value="1"/>
</dbReference>
<dbReference type="InterPro" id="IPR029044">
    <property type="entry name" value="Nucleotide-diphossugar_trans"/>
</dbReference>
<dbReference type="EC" id="2.4.1.-" evidence="11"/>
<protein>
    <recommendedName>
        <fullName evidence="11">Beta-1,4-galactosyltransferase</fullName>
        <ecNumber evidence="11">2.4.1.-</ecNumber>
    </recommendedName>
</protein>
<proteinExistence type="inferred from homology"/>
<evidence type="ECO:0000259" key="12">
    <source>
        <dbReference type="Pfam" id="PF02709"/>
    </source>
</evidence>
<dbReference type="EMBL" id="JARBDR010000246">
    <property type="protein sequence ID" value="KAJ8317013.1"/>
    <property type="molecule type" value="Genomic_DNA"/>
</dbReference>
<dbReference type="Pfam" id="PF13733">
    <property type="entry name" value="Glyco_transf_7N"/>
    <property type="match status" value="1"/>
</dbReference>
<comment type="function">
    <text evidence="11">Catalyses the transfer of galactose onto proteins or lipids.</text>
</comment>
<evidence type="ECO:0000256" key="5">
    <source>
        <dbReference type="ARBA" id="ARBA00022679"/>
    </source>
</evidence>
<keyword evidence="15" id="KW-1185">Reference proteome</keyword>
<dbReference type="Proteomes" id="UP001217089">
    <property type="component" value="Unassembled WGS sequence"/>
</dbReference>
<dbReference type="Gene3D" id="3.90.550.10">
    <property type="entry name" value="Spore Coat Polysaccharide Biosynthesis Protein SpsA, Chain A"/>
    <property type="match status" value="1"/>
</dbReference>
<evidence type="ECO:0000313" key="15">
    <source>
        <dbReference type="Proteomes" id="UP001217089"/>
    </source>
</evidence>
<dbReference type="PANTHER" id="PTHR19300:SF30">
    <property type="entry name" value="BETA-1,4-GALACTOSYLTRANSFERASE 7"/>
    <property type="match status" value="1"/>
</dbReference>
<keyword evidence="7 11" id="KW-0735">Signal-anchor</keyword>
<comment type="pathway">
    <text evidence="2 11">Protein modification; protein glycosylation.</text>
</comment>